<reference evidence="2" key="1">
    <citation type="submission" date="2017-11" db="EMBL/GenBank/DDBJ databases">
        <authorList>
            <person name="Kuznetsova I."/>
            <person name="Sazanova A."/>
            <person name="Chirak E."/>
            <person name="Safronova V."/>
            <person name="Willems A."/>
        </authorList>
    </citation>
    <scope>NUCLEOTIDE SEQUENCE [LARGE SCALE GENOMIC DNA]</scope>
    <source>
        <strain evidence="2">PEPV15</strain>
    </source>
</reference>
<evidence type="ECO:0000313" key="1">
    <source>
        <dbReference type="EMBL" id="PSH58065.1"/>
    </source>
</evidence>
<dbReference type="RefSeq" id="WP_106716513.1">
    <property type="nucleotide sequence ID" value="NZ_JACHXT010000001.1"/>
</dbReference>
<comment type="caution">
    <text evidence="1">The sequence shown here is derived from an EMBL/GenBank/DDBJ whole genome shotgun (WGS) entry which is preliminary data.</text>
</comment>
<accession>A0A2P7AV18</accession>
<protein>
    <recommendedName>
        <fullName evidence="3">Transmembrane anchored protein</fullName>
    </recommendedName>
</protein>
<sequence>MHSQLPKIEPMMGSLFVQRAFFVAATLALLSLALTAAGHFFGHAISLGGHTEDATPREIVIGNNVLELPANMIRFARQRRDGVADRVYLYLRWPEMLGYRPEFLADFNGSQSEKRLLFLTFEPKATSEDMSGRYGPIYSTLTQAPGVKEPSGLTVQKFRTDSGFIDEELLIAPEQEGRAPFVARCLDQVSSKDSLASCQRDIFVGDDLQVTYRFPREMLADWQNLDRQVRAFAGARLKGPK</sequence>
<gene>
    <name evidence="1" type="ORF">CU100_10440</name>
</gene>
<organism evidence="1 2">
    <name type="scientific">Phyllobacterium endophyticum</name>
    <dbReference type="NCBI Taxonomy" id="1149773"/>
    <lineage>
        <taxon>Bacteria</taxon>
        <taxon>Pseudomonadati</taxon>
        <taxon>Pseudomonadota</taxon>
        <taxon>Alphaproteobacteria</taxon>
        <taxon>Hyphomicrobiales</taxon>
        <taxon>Phyllobacteriaceae</taxon>
        <taxon>Phyllobacterium</taxon>
    </lineage>
</organism>
<dbReference type="OrthoDB" id="7959514at2"/>
<keyword evidence="2" id="KW-1185">Reference proteome</keyword>
<dbReference type="EMBL" id="PGGN01000002">
    <property type="protein sequence ID" value="PSH58065.1"/>
    <property type="molecule type" value="Genomic_DNA"/>
</dbReference>
<dbReference type="Proteomes" id="UP000241158">
    <property type="component" value="Unassembled WGS sequence"/>
</dbReference>
<evidence type="ECO:0008006" key="3">
    <source>
        <dbReference type="Google" id="ProtNLM"/>
    </source>
</evidence>
<dbReference type="AlphaFoldDB" id="A0A2P7AV18"/>
<proteinExistence type="predicted"/>
<name>A0A2P7AV18_9HYPH</name>
<evidence type="ECO:0000313" key="2">
    <source>
        <dbReference type="Proteomes" id="UP000241158"/>
    </source>
</evidence>